<dbReference type="KEGG" id="pbh:AAW51_0858"/>
<feature type="compositionally biased region" description="Gly residues" evidence="1">
    <location>
        <begin position="156"/>
        <end position="176"/>
    </location>
</feature>
<feature type="region of interest" description="Disordered" evidence="1">
    <location>
        <begin position="147"/>
        <end position="176"/>
    </location>
</feature>
<reference evidence="3 4" key="1">
    <citation type="submission" date="2015-05" db="EMBL/GenBank/DDBJ databases">
        <authorList>
            <person name="Tang B."/>
            <person name="Yu Y."/>
        </authorList>
    </citation>
    <scope>NUCLEOTIDE SEQUENCE [LARGE SCALE GENOMIC DNA]</scope>
    <source>
        <strain evidence="3 4">DSM 7029</strain>
    </source>
</reference>
<protein>
    <recommendedName>
        <fullName evidence="2">BON domain-containing protein</fullName>
    </recommendedName>
</protein>
<gene>
    <name evidence="3" type="ORF">AAW51_0858</name>
</gene>
<name>A0A0G3BDQ1_9BURK</name>
<feature type="domain" description="BON" evidence="2">
    <location>
        <begin position="78"/>
        <end position="144"/>
    </location>
</feature>
<proteinExistence type="predicted"/>
<evidence type="ECO:0000256" key="1">
    <source>
        <dbReference type="SAM" id="MobiDB-lite"/>
    </source>
</evidence>
<keyword evidence="4" id="KW-1185">Reference proteome</keyword>
<accession>A0A0G3BDQ1</accession>
<evidence type="ECO:0000259" key="2">
    <source>
        <dbReference type="PROSITE" id="PS50914"/>
    </source>
</evidence>
<evidence type="ECO:0000313" key="4">
    <source>
        <dbReference type="Proteomes" id="UP000035352"/>
    </source>
</evidence>
<dbReference type="RefSeq" id="WP_238947757.1">
    <property type="nucleotide sequence ID" value="NZ_CP011371.1"/>
</dbReference>
<dbReference type="Proteomes" id="UP000035352">
    <property type="component" value="Chromosome"/>
</dbReference>
<dbReference type="AlphaFoldDB" id="A0A0G3BDQ1"/>
<dbReference type="EMBL" id="CP011371">
    <property type="protein sequence ID" value="AKJ27549.1"/>
    <property type="molecule type" value="Genomic_DNA"/>
</dbReference>
<dbReference type="STRING" id="413882.AAW51_0858"/>
<dbReference type="PROSITE" id="PS50914">
    <property type="entry name" value="BON"/>
    <property type="match status" value="1"/>
</dbReference>
<dbReference type="Gene3D" id="3.30.1340.30">
    <property type="match status" value="1"/>
</dbReference>
<evidence type="ECO:0000313" key="3">
    <source>
        <dbReference type="EMBL" id="AKJ27549.1"/>
    </source>
</evidence>
<dbReference type="InterPro" id="IPR007055">
    <property type="entry name" value="BON_dom"/>
</dbReference>
<dbReference type="Pfam" id="PF04972">
    <property type="entry name" value="BON"/>
    <property type="match status" value="1"/>
</dbReference>
<sequence length="176" mass="18748">MRYLFSTLVRVAVGAAAMYYLDPVLGRRRRALLRDKAIAISHDVREVAHARAKRAVDRAQGLVAVTRARLDGSVLPTSDRQLCERVRAQLGRMVSHARAVDVEARAGRVCLRGNILAAEVDRLLATVSSMPGVEAVDNQLSVHETAGNIPDLQGTGRPGRGAGTGALRGNGHGAPS</sequence>
<organism evidence="3 4">
    <name type="scientific">Caldimonas brevitalea</name>
    <dbReference type="NCBI Taxonomy" id="413882"/>
    <lineage>
        <taxon>Bacteria</taxon>
        <taxon>Pseudomonadati</taxon>
        <taxon>Pseudomonadota</taxon>
        <taxon>Betaproteobacteria</taxon>
        <taxon>Burkholderiales</taxon>
        <taxon>Sphaerotilaceae</taxon>
        <taxon>Caldimonas</taxon>
    </lineage>
</organism>